<dbReference type="PANTHER" id="PTHR46097">
    <property type="entry name" value="G PROTEIN-COUPLED RECEPTOR KINASE INTERACTING ARFGAP"/>
    <property type="match status" value="1"/>
</dbReference>
<keyword evidence="3" id="KW-0677">Repeat</keyword>
<keyword evidence="5" id="KW-0862">Zinc</keyword>
<dbReference type="Pfam" id="PF01412">
    <property type="entry name" value="ArfGap"/>
    <property type="match status" value="1"/>
</dbReference>
<dbReference type="Pfam" id="PF12205">
    <property type="entry name" value="GIT1_C"/>
    <property type="match status" value="1"/>
</dbReference>
<dbReference type="SUPFAM" id="SSF48403">
    <property type="entry name" value="Ankyrin repeat"/>
    <property type="match status" value="1"/>
</dbReference>
<dbReference type="InterPro" id="IPR032352">
    <property type="entry name" value="GIT1/2_CC"/>
</dbReference>
<keyword evidence="6 8" id="KW-0040">ANK repeat</keyword>
<evidence type="ECO:0000256" key="11">
    <source>
        <dbReference type="SAM" id="MobiDB-lite"/>
    </source>
</evidence>
<feature type="compositionally biased region" description="Polar residues" evidence="11">
    <location>
        <begin position="378"/>
        <end position="395"/>
    </location>
</feature>
<dbReference type="Pfam" id="PF08518">
    <property type="entry name" value="GIT_SHD"/>
    <property type="match status" value="2"/>
</dbReference>
<keyword evidence="1" id="KW-0343">GTPase activation</keyword>
<feature type="coiled-coil region" evidence="10">
    <location>
        <begin position="479"/>
        <end position="513"/>
    </location>
</feature>
<dbReference type="GO" id="GO:0036465">
    <property type="term" value="P:synaptic vesicle recycling"/>
    <property type="evidence" value="ECO:0007669"/>
    <property type="project" value="TreeGrafter"/>
</dbReference>
<dbReference type="Proteomes" id="UP000014500">
    <property type="component" value="Unassembled WGS sequence"/>
</dbReference>
<dbReference type="Pfam" id="PF00023">
    <property type="entry name" value="Ank"/>
    <property type="match status" value="1"/>
</dbReference>
<dbReference type="eggNOG" id="KOG0818">
    <property type="taxonomic scope" value="Eukaryota"/>
</dbReference>
<feature type="region of interest" description="Disordered" evidence="11">
    <location>
        <begin position="373"/>
        <end position="425"/>
    </location>
</feature>
<sequence>MSRGKLRGNVEVCADCGAADPTWASINRGILICDECCSVHRSLGRHVSQVKSLKKGAWNPTQLAMVHTLCNNGSNSIWEHSLLDPSNAKSGRRKPSPKDLVHPTKADFIRAKHQVLAFVCRPSKDDLNLGDGDVSKQLHSSVRTTKLETSLRLISLGADPNYFHEEKGTCPIHVASKAGQVSQVELLVVHGADPGAMDAHGKTPANYSRLFGYDDLADRLFEMQYEVTDRLAYYLCGRKPDHRLGQHFIIPEMADSLDMSELAKAAKKKLQALPNHLFEELGQDIYDEVDRRETDAIWLSMQNQSALVTDRCSVPFLPVNPEFSSTRNQGRQKLARFNAREFATLIIDFLSDARRRQLGLSVTAAAILKERENRQKRNTNSPLTRINSTNGSKTDALSDDEPLYDSVASDEESVTSAPVAASNKTTNASISEEKKYIMFVQNDASAAAAKIKSKIHSSSTNGSTDSVTREAYIDVKKQLITSQAQIQQLLQNNNTLKQEINLLQSMLQKLMNENTSLRSHMHGGSLPNGHDPALSIVQSQQSSPRSSPRSSQRPQSMYEPREQLRQQHSPVPNPYGTVSKRDDRGSPVLRSGGCGDYENLSSVSDRSSAAALLNTASVSSPSVGHLARLPTQEEVVRKTEQITKKIQELLISAQEGKHESFIPCSEKIYRAVLDMISIFHQTPCEESMGTALRQLTTSALRLQTECRTLLVPAPEVNVDHRFITQQVIQCAYDIAKAAKQLVTLFQFLFFSK</sequence>
<dbReference type="FunFam" id="1.10.220.150:FF:000003">
    <property type="entry name" value="ARF GTPase-activating protein GIT2 isoform 1"/>
    <property type="match status" value="1"/>
</dbReference>
<dbReference type="InterPro" id="IPR038508">
    <property type="entry name" value="ArfGAP_dom_sf"/>
</dbReference>
<dbReference type="GO" id="GO:0098793">
    <property type="term" value="C:presynapse"/>
    <property type="evidence" value="ECO:0007669"/>
    <property type="project" value="GOC"/>
</dbReference>
<dbReference type="PROSITE" id="PS50115">
    <property type="entry name" value="ARFGAP"/>
    <property type="match status" value="1"/>
</dbReference>
<dbReference type="GO" id="GO:0007420">
    <property type="term" value="P:brain development"/>
    <property type="evidence" value="ECO:0007669"/>
    <property type="project" value="InterPro"/>
</dbReference>
<feature type="repeat" description="ANK" evidence="8">
    <location>
        <begin position="167"/>
        <end position="199"/>
    </location>
</feature>
<evidence type="ECO:0000256" key="9">
    <source>
        <dbReference type="PROSITE-ProRule" id="PRU00288"/>
    </source>
</evidence>
<evidence type="ECO:0000256" key="4">
    <source>
        <dbReference type="ARBA" id="ARBA00022771"/>
    </source>
</evidence>
<dbReference type="EnsemblMetazoa" id="SMAR005867-RA">
    <property type="protein sequence ID" value="SMAR005867-PA"/>
    <property type="gene ID" value="SMAR005867"/>
</dbReference>
<feature type="region of interest" description="Disordered" evidence="11">
    <location>
        <begin position="517"/>
        <end position="601"/>
    </location>
</feature>
<dbReference type="GO" id="GO:0008270">
    <property type="term" value="F:zinc ion binding"/>
    <property type="evidence" value="ECO:0007669"/>
    <property type="project" value="UniProtKB-KW"/>
</dbReference>
<reference evidence="13" key="2">
    <citation type="submission" date="2015-02" db="UniProtKB">
        <authorList>
            <consortium name="EnsemblMetazoa"/>
        </authorList>
    </citation>
    <scope>IDENTIFICATION</scope>
</reference>
<evidence type="ECO:0000256" key="5">
    <source>
        <dbReference type="ARBA" id="ARBA00022833"/>
    </source>
</evidence>
<dbReference type="Gene3D" id="1.10.220.150">
    <property type="entry name" value="Arf GTPase activating protein"/>
    <property type="match status" value="1"/>
</dbReference>
<dbReference type="STRING" id="126957.T1IXD6"/>
<evidence type="ECO:0000313" key="14">
    <source>
        <dbReference type="Proteomes" id="UP000014500"/>
    </source>
</evidence>
<evidence type="ECO:0000256" key="7">
    <source>
        <dbReference type="ARBA" id="ARBA00023054"/>
    </source>
</evidence>
<evidence type="ECO:0000259" key="12">
    <source>
        <dbReference type="PROSITE" id="PS50115"/>
    </source>
</evidence>
<accession>T1IXD6</accession>
<dbReference type="CDD" id="cd08833">
    <property type="entry name" value="ArfGap_GIT"/>
    <property type="match status" value="1"/>
</dbReference>
<dbReference type="AlphaFoldDB" id="T1IXD6"/>
<feature type="compositionally biased region" description="Acidic residues" evidence="11">
    <location>
        <begin position="397"/>
        <end position="413"/>
    </location>
</feature>
<dbReference type="PhylomeDB" id="T1IXD6"/>
<dbReference type="PANTHER" id="PTHR46097:SF3">
    <property type="entry name" value="ARF GTPASE-ACTIVATING PROTEIN GIT"/>
    <property type="match status" value="1"/>
</dbReference>
<evidence type="ECO:0000256" key="3">
    <source>
        <dbReference type="ARBA" id="ARBA00022737"/>
    </source>
</evidence>
<dbReference type="Gene3D" id="1.25.40.20">
    <property type="entry name" value="Ankyrin repeat-containing domain"/>
    <property type="match status" value="1"/>
</dbReference>
<dbReference type="PROSITE" id="PS50297">
    <property type="entry name" value="ANK_REP_REGION"/>
    <property type="match status" value="1"/>
</dbReference>
<organism evidence="13 14">
    <name type="scientific">Strigamia maritima</name>
    <name type="common">European centipede</name>
    <name type="synonym">Geophilus maritimus</name>
    <dbReference type="NCBI Taxonomy" id="126957"/>
    <lineage>
        <taxon>Eukaryota</taxon>
        <taxon>Metazoa</taxon>
        <taxon>Ecdysozoa</taxon>
        <taxon>Arthropoda</taxon>
        <taxon>Myriapoda</taxon>
        <taxon>Chilopoda</taxon>
        <taxon>Pleurostigmophora</taxon>
        <taxon>Geophilomorpha</taxon>
        <taxon>Linotaeniidae</taxon>
        <taxon>Strigamia</taxon>
    </lineage>
</organism>
<dbReference type="InterPro" id="IPR001164">
    <property type="entry name" value="ArfGAP_dom"/>
</dbReference>
<keyword evidence="14" id="KW-1185">Reference proteome</keyword>
<dbReference type="EMBL" id="JH431646">
    <property type="status" value="NOT_ANNOTATED_CDS"/>
    <property type="molecule type" value="Genomic_DNA"/>
</dbReference>
<dbReference type="GO" id="GO:0005096">
    <property type="term" value="F:GTPase activator activity"/>
    <property type="evidence" value="ECO:0007669"/>
    <property type="project" value="UniProtKB-KW"/>
</dbReference>
<dbReference type="GO" id="GO:0008277">
    <property type="term" value="P:regulation of G protein-coupled receptor signaling pathway"/>
    <property type="evidence" value="ECO:0007669"/>
    <property type="project" value="TreeGrafter"/>
</dbReference>
<dbReference type="PROSITE" id="PS50088">
    <property type="entry name" value="ANK_REPEAT"/>
    <property type="match status" value="1"/>
</dbReference>
<dbReference type="InterPro" id="IPR013724">
    <property type="entry name" value="GIT_SHD"/>
</dbReference>
<dbReference type="InterPro" id="IPR002110">
    <property type="entry name" value="Ankyrin_rpt"/>
</dbReference>
<dbReference type="InterPro" id="IPR047161">
    <property type="entry name" value="GIT-like"/>
</dbReference>
<feature type="compositionally biased region" description="Low complexity" evidence="11">
    <location>
        <begin position="538"/>
        <end position="556"/>
    </location>
</feature>
<feature type="domain" description="Arf-GAP" evidence="12">
    <location>
        <begin position="1"/>
        <end position="126"/>
    </location>
</feature>
<dbReference type="InterPro" id="IPR037278">
    <property type="entry name" value="ARFGAP/RecO"/>
</dbReference>
<dbReference type="Gene3D" id="1.20.120.330">
    <property type="entry name" value="Nucleotidyltransferases domain 2"/>
    <property type="match status" value="1"/>
</dbReference>
<dbReference type="InterPro" id="IPR036770">
    <property type="entry name" value="Ankyrin_rpt-contain_sf"/>
</dbReference>
<protein>
    <recommendedName>
        <fullName evidence="12">Arf-GAP domain-containing protein</fullName>
    </recommendedName>
</protein>
<keyword evidence="7 10" id="KW-0175">Coiled coil</keyword>
<dbReference type="GO" id="GO:0032012">
    <property type="term" value="P:regulation of ARF protein signal transduction"/>
    <property type="evidence" value="ECO:0007669"/>
    <property type="project" value="InterPro"/>
</dbReference>
<dbReference type="Gene3D" id="1.20.5.170">
    <property type="match status" value="1"/>
</dbReference>
<keyword evidence="2" id="KW-0479">Metal-binding</keyword>
<evidence type="ECO:0000256" key="10">
    <source>
        <dbReference type="SAM" id="Coils"/>
    </source>
</evidence>
<dbReference type="Pfam" id="PF16559">
    <property type="entry name" value="GIT_CC"/>
    <property type="match status" value="1"/>
</dbReference>
<evidence type="ECO:0000256" key="1">
    <source>
        <dbReference type="ARBA" id="ARBA00022468"/>
    </source>
</evidence>
<reference evidence="14" key="1">
    <citation type="submission" date="2011-05" db="EMBL/GenBank/DDBJ databases">
        <authorList>
            <person name="Richards S.R."/>
            <person name="Qu J."/>
            <person name="Jiang H."/>
            <person name="Jhangiani S.N."/>
            <person name="Agravi P."/>
            <person name="Goodspeed R."/>
            <person name="Gross S."/>
            <person name="Mandapat C."/>
            <person name="Jackson L."/>
            <person name="Mathew T."/>
            <person name="Pu L."/>
            <person name="Thornton R."/>
            <person name="Saada N."/>
            <person name="Wilczek-Boney K.B."/>
            <person name="Lee S."/>
            <person name="Kovar C."/>
            <person name="Wu Y."/>
            <person name="Scherer S.E."/>
            <person name="Worley K.C."/>
            <person name="Muzny D.M."/>
            <person name="Gibbs R."/>
        </authorList>
    </citation>
    <scope>NUCLEOTIDE SEQUENCE</scope>
    <source>
        <strain evidence="14">Brora</strain>
    </source>
</reference>
<evidence type="ECO:0000256" key="2">
    <source>
        <dbReference type="ARBA" id="ARBA00022723"/>
    </source>
</evidence>
<dbReference type="SUPFAM" id="SSF57863">
    <property type="entry name" value="ArfGap/RecO-like zinc finger"/>
    <property type="match status" value="1"/>
</dbReference>
<name>T1IXD6_STRMM</name>
<dbReference type="SMART" id="SM00555">
    <property type="entry name" value="GIT"/>
    <property type="match status" value="2"/>
</dbReference>
<evidence type="ECO:0000256" key="6">
    <source>
        <dbReference type="ARBA" id="ARBA00023043"/>
    </source>
</evidence>
<keyword evidence="4 9" id="KW-0863">Zinc-finger</keyword>
<dbReference type="OMA" id="DPNYYHE"/>
<dbReference type="PRINTS" id="PR00405">
    <property type="entry name" value="REVINTRACTNG"/>
</dbReference>
<proteinExistence type="predicted"/>
<dbReference type="HOGENOM" id="CLU_009739_0_0_1"/>
<evidence type="ECO:0000313" key="13">
    <source>
        <dbReference type="EnsemblMetazoa" id="SMAR005867-PA"/>
    </source>
</evidence>
<dbReference type="SMART" id="SM00105">
    <property type="entry name" value="ArfGap"/>
    <property type="match status" value="1"/>
</dbReference>
<dbReference type="GO" id="GO:0031267">
    <property type="term" value="F:small GTPase binding"/>
    <property type="evidence" value="ECO:0007669"/>
    <property type="project" value="TreeGrafter"/>
</dbReference>
<evidence type="ECO:0000256" key="8">
    <source>
        <dbReference type="PROSITE-ProRule" id="PRU00023"/>
    </source>
</evidence>
<dbReference type="InterPro" id="IPR022018">
    <property type="entry name" value="GIT1_C"/>
</dbReference>